<dbReference type="Gene3D" id="2.60.40.2550">
    <property type="match status" value="1"/>
</dbReference>
<reference evidence="8 9" key="1">
    <citation type="submission" date="2019-01" db="EMBL/GenBank/DDBJ databases">
        <title>Florfenicol resistance in Enterobacteriaceae and whole-genome sequence analysis of florfenicol-resistant Leclercia adecarboxylata strain R25.</title>
        <authorList>
            <person name="Bao Q."/>
            <person name="Ying Y."/>
        </authorList>
    </citation>
    <scope>NUCLEOTIDE SEQUENCE [LARGE SCALE GENOMIC DNA]</scope>
    <source>
        <strain evidence="8 9">R25</strain>
    </source>
</reference>
<dbReference type="PANTHER" id="PTHR34823">
    <property type="entry name" value="GLCNAC-BINDING PROTEIN A"/>
    <property type="match status" value="1"/>
</dbReference>
<dbReference type="Gene3D" id="3.30.70.2150">
    <property type="match status" value="1"/>
</dbReference>
<proteinExistence type="predicted"/>
<organism evidence="8 9">
    <name type="scientific">Leclercia adecarboxylata</name>
    <dbReference type="NCBI Taxonomy" id="83655"/>
    <lineage>
        <taxon>Bacteria</taxon>
        <taxon>Pseudomonadati</taxon>
        <taxon>Pseudomonadota</taxon>
        <taxon>Gammaproteobacteria</taxon>
        <taxon>Enterobacterales</taxon>
        <taxon>Enterobacteriaceae</taxon>
        <taxon>Leclercia</taxon>
    </lineage>
</organism>
<feature type="signal peptide" evidence="4">
    <location>
        <begin position="1"/>
        <end position="21"/>
    </location>
</feature>
<dbReference type="Pfam" id="PF21868">
    <property type="entry name" value="GbpA_D3"/>
    <property type="match status" value="1"/>
</dbReference>
<evidence type="ECO:0000313" key="8">
    <source>
        <dbReference type="EMBL" id="QDK19038.1"/>
    </source>
</evidence>
<keyword evidence="2" id="KW-0147">Chitin-binding</keyword>
<feature type="domain" description="N-acetylglucosamine binding protein A" evidence="6">
    <location>
        <begin position="207"/>
        <end position="305"/>
    </location>
</feature>
<feature type="domain" description="Chitin-binding type-4" evidence="5">
    <location>
        <begin position="22"/>
        <end position="187"/>
    </location>
</feature>
<feature type="chain" id="PRO_5043017508" evidence="4">
    <location>
        <begin position="22"/>
        <end position="486"/>
    </location>
</feature>
<feature type="domain" description="GlcNAc-binding protein A third" evidence="7">
    <location>
        <begin position="328"/>
        <end position="408"/>
    </location>
</feature>
<gene>
    <name evidence="8" type="primary">gbpA</name>
    <name evidence="8" type="ORF">ES815_12285</name>
</gene>
<dbReference type="SUPFAM" id="SSF81296">
    <property type="entry name" value="E set domains"/>
    <property type="match status" value="1"/>
</dbReference>
<dbReference type="GO" id="GO:0008061">
    <property type="term" value="F:chitin binding"/>
    <property type="evidence" value="ECO:0007669"/>
    <property type="project" value="UniProtKB-KW"/>
</dbReference>
<evidence type="ECO:0000259" key="6">
    <source>
        <dbReference type="Pfam" id="PF18416"/>
    </source>
</evidence>
<evidence type="ECO:0000313" key="9">
    <source>
        <dbReference type="Proteomes" id="UP000317812"/>
    </source>
</evidence>
<evidence type="ECO:0000256" key="4">
    <source>
        <dbReference type="SAM" id="SignalP"/>
    </source>
</evidence>
<evidence type="ECO:0000256" key="1">
    <source>
        <dbReference type="ARBA" id="ARBA00022525"/>
    </source>
</evidence>
<name>A0AAP9DBA2_9ENTR</name>
<dbReference type="EMBL" id="CP035382">
    <property type="protein sequence ID" value="QDK19038.1"/>
    <property type="molecule type" value="Genomic_DNA"/>
</dbReference>
<dbReference type="Proteomes" id="UP000317812">
    <property type="component" value="Chromosome"/>
</dbReference>
<accession>A0AAP9DBA2</accession>
<dbReference type="Pfam" id="PF18416">
    <property type="entry name" value="GbpA_2"/>
    <property type="match status" value="1"/>
</dbReference>
<keyword evidence="3 4" id="KW-0732">Signal</keyword>
<dbReference type="Pfam" id="PF03067">
    <property type="entry name" value="LPMO_10"/>
    <property type="match status" value="1"/>
</dbReference>
<dbReference type="InterPro" id="IPR004302">
    <property type="entry name" value="Cellulose/chitin-bd_N"/>
</dbReference>
<dbReference type="CDD" id="cd21177">
    <property type="entry name" value="LPMO_AA10"/>
    <property type="match status" value="1"/>
</dbReference>
<dbReference type="RefSeq" id="WP_142488019.1">
    <property type="nucleotide sequence ID" value="NZ_CP035382.1"/>
</dbReference>
<dbReference type="InterPro" id="IPR051024">
    <property type="entry name" value="GlcNAc_Chitin_IntDeg"/>
</dbReference>
<dbReference type="InterPro" id="IPR014756">
    <property type="entry name" value="Ig_E-set"/>
</dbReference>
<dbReference type="InterPro" id="IPR054063">
    <property type="entry name" value="GbpA_D3"/>
</dbReference>
<protein>
    <submittedName>
        <fullName evidence="8">N-acetylglucosamine-binding protein GbpA</fullName>
    </submittedName>
</protein>
<dbReference type="InterPro" id="IPR041029">
    <property type="entry name" value="GbpA_2"/>
</dbReference>
<evidence type="ECO:0000256" key="3">
    <source>
        <dbReference type="ARBA" id="ARBA00022729"/>
    </source>
</evidence>
<evidence type="ECO:0000259" key="7">
    <source>
        <dbReference type="Pfam" id="PF21868"/>
    </source>
</evidence>
<evidence type="ECO:0000259" key="5">
    <source>
        <dbReference type="Pfam" id="PF03067"/>
    </source>
</evidence>
<dbReference type="Gene3D" id="2.70.50.50">
    <property type="entry name" value="chitin-binding protein cbp21"/>
    <property type="match status" value="1"/>
</dbReference>
<dbReference type="PANTHER" id="PTHR34823:SF1">
    <property type="entry name" value="CHITIN-BINDING TYPE-4 DOMAIN-CONTAINING PROTEIN"/>
    <property type="match status" value="1"/>
</dbReference>
<sequence>MKLSKIALALATLTVASSALAHGYVESPASRAYMCKLGKNIDCGTVQYEPQSVERTSGFPTGALPPDGQLASAGISQYSQLDRQSLNAWTKTPITAGKNTFTWYHTAPHKTVNWRWYITKQDWNPNKPLTRDQFESTPFCTVNGNGQAPAQRQQMTCNVPQRTGYQVIYAVWEIADTTNSFYQAIDVDFGNGGNVTPDETPAVVSEWTNTLNGQISGNNVNAGDKVIARFFDANGEVVSMRTELTVSSASQGQASQWAFDLAQAINAAHNDVRVGMKDESGEVNPVHGANNVYVKDGSTLKSVAVSYEEQQSQVSEAIAVTNVKFSKIKNGAATVTFHVNTQGNVNLEARVMNHAGAEKGYVKQDMNNANQDVTMNLSDVTPGHHMLKYYASNKDGVMFAQDVIDMMLEGEASNTDNGTAGKYDYTYPQNIASYKAGTVVLQPKNGKTYKCKTAPYSGYCIQYAAGANQFEPGVGSHWTMAWTLKK</sequence>
<keyword evidence="1" id="KW-0964">Secreted</keyword>
<dbReference type="AlphaFoldDB" id="A0AAP9DBA2"/>
<evidence type="ECO:0000256" key="2">
    <source>
        <dbReference type="ARBA" id="ARBA00022669"/>
    </source>
</evidence>
<dbReference type="NCBIfam" id="NF009690">
    <property type="entry name" value="PRK13211.1"/>
    <property type="match status" value="1"/>
</dbReference>